<proteinExistence type="inferred from homology"/>
<reference evidence="4 5" key="1">
    <citation type="submission" date="2023-09" db="EMBL/GenBank/DDBJ databases">
        <authorList>
            <person name="Golyshina O.V."/>
            <person name="Lunev E.A."/>
            <person name="Bargiela R."/>
            <person name="Gaines M.C."/>
            <person name="Daum B."/>
            <person name="Bale N.J."/>
            <person name="Koenen M."/>
            <person name="Sinninghe Damst J.S."/>
            <person name="Yakimov M."/>
            <person name="Golyshin P.N."/>
        </authorList>
    </citation>
    <scope>NUCLEOTIDE SEQUENCE [LARGE SCALE GENOMIC DNA]</scope>
    <source>
        <strain evidence="4 5">M1</strain>
    </source>
</reference>
<dbReference type="InterPro" id="IPR000277">
    <property type="entry name" value="Cys/Met-Metab_PyrdxlP-dep_enz"/>
</dbReference>
<comment type="cofactor">
    <cofactor evidence="1">
        <name>pyridoxal 5'-phosphate</name>
        <dbReference type="ChEBI" id="CHEBI:597326"/>
    </cofactor>
</comment>
<dbReference type="KEGG" id="omr:OXIME_000796"/>
<dbReference type="GO" id="GO:0019346">
    <property type="term" value="P:transsulfuration"/>
    <property type="evidence" value="ECO:0007669"/>
    <property type="project" value="InterPro"/>
</dbReference>
<dbReference type="GO" id="GO:0030170">
    <property type="term" value="F:pyridoxal phosphate binding"/>
    <property type="evidence" value="ECO:0007669"/>
    <property type="project" value="InterPro"/>
</dbReference>
<name>A0AAX4NGX0_9ARCH</name>
<dbReference type="PROSITE" id="PS00868">
    <property type="entry name" value="CYS_MET_METAB_PP"/>
    <property type="match status" value="1"/>
</dbReference>
<keyword evidence="3" id="KW-0663">Pyridoxal phosphate</keyword>
<dbReference type="Pfam" id="PF01053">
    <property type="entry name" value="Cys_Met_Meta_PP"/>
    <property type="match status" value="1"/>
</dbReference>
<dbReference type="PANTHER" id="PTHR11808:SF15">
    <property type="entry name" value="CYSTATHIONINE GAMMA-LYASE"/>
    <property type="match status" value="1"/>
</dbReference>
<dbReference type="Proteomes" id="UP001451606">
    <property type="component" value="Chromosome"/>
</dbReference>
<protein>
    <submittedName>
        <fullName evidence="4">PLP-dependent transferase</fullName>
    </submittedName>
</protein>
<accession>A0AAX4NGX0</accession>
<dbReference type="Gene3D" id="3.40.640.10">
    <property type="entry name" value="Type I PLP-dependent aspartate aminotransferase-like (Major domain)"/>
    <property type="match status" value="1"/>
</dbReference>
<dbReference type="AlphaFoldDB" id="A0AAX4NGX0"/>
<evidence type="ECO:0000256" key="3">
    <source>
        <dbReference type="ARBA" id="ARBA00022898"/>
    </source>
</evidence>
<gene>
    <name evidence="4" type="ORF">OXIME_000796</name>
</gene>
<keyword evidence="5" id="KW-1185">Reference proteome</keyword>
<comment type="similarity">
    <text evidence="2">Belongs to the trans-sulfuration enzymes family.</text>
</comment>
<dbReference type="GO" id="GO:0019343">
    <property type="term" value="P:cysteine biosynthetic process via cystathionine"/>
    <property type="evidence" value="ECO:0007669"/>
    <property type="project" value="TreeGrafter"/>
</dbReference>
<sequence>MTLESPINPFLKLADISAISEIAHKSNVPVAVDNTFASPYFQNPLDLGSDIVIHSTTKYINGHSDSIGGAVMVNNQELKEQFKFDQNAICSMLSPFGSYLVMRGIRALGVRIKQHAENAMKIAEYLESQKWVKKFSTRVFHPTPSMIWQRGR</sequence>
<dbReference type="EMBL" id="CP133772">
    <property type="protein sequence ID" value="WYY00233.1"/>
    <property type="molecule type" value="Genomic_DNA"/>
</dbReference>
<dbReference type="GO" id="GO:0003962">
    <property type="term" value="F:cystathionine gamma-synthase activity"/>
    <property type="evidence" value="ECO:0007669"/>
    <property type="project" value="TreeGrafter"/>
</dbReference>
<evidence type="ECO:0000256" key="2">
    <source>
        <dbReference type="ARBA" id="ARBA00009077"/>
    </source>
</evidence>
<evidence type="ECO:0000256" key="1">
    <source>
        <dbReference type="ARBA" id="ARBA00001933"/>
    </source>
</evidence>
<dbReference type="InterPro" id="IPR015424">
    <property type="entry name" value="PyrdxlP-dep_Trfase"/>
</dbReference>
<evidence type="ECO:0000313" key="4">
    <source>
        <dbReference type="EMBL" id="WYY00233.1"/>
    </source>
</evidence>
<organism evidence="4 5">
    <name type="scientific">Oxyplasma meridianum</name>
    <dbReference type="NCBI Taxonomy" id="3073602"/>
    <lineage>
        <taxon>Archaea</taxon>
        <taxon>Methanobacteriati</taxon>
        <taxon>Thermoplasmatota</taxon>
        <taxon>Thermoplasmata</taxon>
        <taxon>Thermoplasmatales</taxon>
        <taxon>Thermoplasmataceae</taxon>
        <taxon>Oxyplasma</taxon>
    </lineage>
</organism>
<keyword evidence="4" id="KW-0808">Transferase</keyword>
<dbReference type="InterPro" id="IPR015421">
    <property type="entry name" value="PyrdxlP-dep_Trfase_major"/>
</dbReference>
<dbReference type="GO" id="GO:0005737">
    <property type="term" value="C:cytoplasm"/>
    <property type="evidence" value="ECO:0007669"/>
    <property type="project" value="TreeGrafter"/>
</dbReference>
<dbReference type="SUPFAM" id="SSF53383">
    <property type="entry name" value="PLP-dependent transferases"/>
    <property type="match status" value="1"/>
</dbReference>
<dbReference type="GO" id="GO:0004123">
    <property type="term" value="F:cystathionine gamma-lyase activity"/>
    <property type="evidence" value="ECO:0007669"/>
    <property type="project" value="TreeGrafter"/>
</dbReference>
<evidence type="ECO:0000313" key="5">
    <source>
        <dbReference type="Proteomes" id="UP001451606"/>
    </source>
</evidence>
<dbReference type="InterPro" id="IPR054542">
    <property type="entry name" value="Cys_met_metab_PP"/>
</dbReference>
<dbReference type="PANTHER" id="PTHR11808">
    <property type="entry name" value="TRANS-SULFURATION ENZYME FAMILY MEMBER"/>
    <property type="match status" value="1"/>
</dbReference>